<keyword evidence="3" id="KW-1185">Reference proteome</keyword>
<organism evidence="2 3">
    <name type="scientific">Gouania willdenowi</name>
    <name type="common">Blunt-snouted clingfish</name>
    <name type="synonym">Lepadogaster willdenowi</name>
    <dbReference type="NCBI Taxonomy" id="441366"/>
    <lineage>
        <taxon>Eukaryota</taxon>
        <taxon>Metazoa</taxon>
        <taxon>Chordata</taxon>
        <taxon>Craniata</taxon>
        <taxon>Vertebrata</taxon>
        <taxon>Euteleostomi</taxon>
        <taxon>Actinopterygii</taxon>
        <taxon>Neopterygii</taxon>
        <taxon>Teleostei</taxon>
        <taxon>Neoteleostei</taxon>
        <taxon>Acanthomorphata</taxon>
        <taxon>Ovalentaria</taxon>
        <taxon>Blenniimorphae</taxon>
        <taxon>Blenniiformes</taxon>
        <taxon>Gobiesocoidei</taxon>
        <taxon>Gobiesocidae</taxon>
        <taxon>Gobiesocinae</taxon>
        <taxon>Gouania</taxon>
    </lineage>
</organism>
<reference evidence="2" key="1">
    <citation type="submission" date="2020-06" db="EMBL/GenBank/DDBJ databases">
        <authorList>
            <consortium name="Wellcome Sanger Institute Data Sharing"/>
        </authorList>
    </citation>
    <scope>NUCLEOTIDE SEQUENCE [LARGE SCALE GENOMIC DNA]</scope>
</reference>
<protein>
    <recommendedName>
        <fullName evidence="1">Putative WW-binding domain-containing protein</fullName>
    </recommendedName>
</protein>
<dbReference type="InterPro" id="IPR033461">
    <property type="entry name" value="WRNPLPNID"/>
</dbReference>
<accession>A0A8C5DNZ5</accession>
<dbReference type="Proteomes" id="UP000694680">
    <property type="component" value="Chromosome 9"/>
</dbReference>
<dbReference type="AlphaFoldDB" id="A0A8C5DNZ5"/>
<dbReference type="Ensembl" id="ENSGWIT00000010802.1">
    <property type="protein sequence ID" value="ENSGWIP00000009694.1"/>
    <property type="gene ID" value="ENSGWIG00000005758.1"/>
</dbReference>
<evidence type="ECO:0000313" key="2">
    <source>
        <dbReference type="Ensembl" id="ENSGWIP00000009694.1"/>
    </source>
</evidence>
<sequence length="168" mass="18847">MAKRRAEAPLLHSSLNKRYCAPLSVAGGPPSFLALQGHRNKKRPLNSEDEDKLMESTVQRVTALGSLENEPLLRDRHCSVGTCTNKRLRRGFAESDTNVHIKCDKVSVESSFSQADGDTNAEDGTFNSFQYWRVPLPELDLSLLEDEDECQTKDKLKVKDSSFDTMET</sequence>
<proteinExistence type="predicted"/>
<feature type="domain" description="Putative WW-binding" evidence="1">
    <location>
        <begin position="126"/>
        <end position="145"/>
    </location>
</feature>
<evidence type="ECO:0000313" key="3">
    <source>
        <dbReference type="Proteomes" id="UP000694680"/>
    </source>
</evidence>
<name>A0A8C5DNZ5_GOUWI</name>
<dbReference type="Pfam" id="PF15017">
    <property type="entry name" value="WRNPLPNID"/>
    <property type="match status" value="1"/>
</dbReference>
<evidence type="ECO:0000259" key="1">
    <source>
        <dbReference type="Pfam" id="PF15017"/>
    </source>
</evidence>
<reference evidence="2" key="3">
    <citation type="submission" date="2025-09" db="UniProtKB">
        <authorList>
            <consortium name="Ensembl"/>
        </authorList>
    </citation>
    <scope>IDENTIFICATION</scope>
</reference>
<reference evidence="2" key="2">
    <citation type="submission" date="2025-08" db="UniProtKB">
        <authorList>
            <consortium name="Ensembl"/>
        </authorList>
    </citation>
    <scope>IDENTIFICATION</scope>
</reference>